<protein>
    <recommendedName>
        <fullName evidence="3">PLAC8-domain-containing protein</fullName>
    </recommendedName>
</protein>
<feature type="non-terminal residue" evidence="1">
    <location>
        <position position="1"/>
    </location>
</feature>
<reference evidence="1 2" key="1">
    <citation type="submission" date="2014-04" db="EMBL/GenBank/DDBJ databases">
        <title>Evolutionary Origins and Diversification of the Mycorrhizal Mutualists.</title>
        <authorList>
            <consortium name="DOE Joint Genome Institute"/>
            <consortium name="Mycorrhizal Genomics Consortium"/>
            <person name="Kohler A."/>
            <person name="Kuo A."/>
            <person name="Nagy L.G."/>
            <person name="Floudas D."/>
            <person name="Copeland A."/>
            <person name="Barry K.W."/>
            <person name="Cichocki N."/>
            <person name="Veneault-Fourrey C."/>
            <person name="LaButti K."/>
            <person name="Lindquist E.A."/>
            <person name="Lipzen A."/>
            <person name="Lundell T."/>
            <person name="Morin E."/>
            <person name="Murat C."/>
            <person name="Riley R."/>
            <person name="Ohm R."/>
            <person name="Sun H."/>
            <person name="Tunlid A."/>
            <person name="Henrissat B."/>
            <person name="Grigoriev I.V."/>
            <person name="Hibbett D.S."/>
            <person name="Martin F."/>
        </authorList>
    </citation>
    <scope>NUCLEOTIDE SEQUENCE [LARGE SCALE GENOMIC DNA]</scope>
    <source>
        <strain evidence="1 2">MD-312</strain>
    </source>
</reference>
<dbReference type="OrthoDB" id="1045822at2759"/>
<evidence type="ECO:0000313" key="2">
    <source>
        <dbReference type="Proteomes" id="UP000053820"/>
    </source>
</evidence>
<dbReference type="AlphaFoldDB" id="A0A0C9WEE4"/>
<organism evidence="1 2">
    <name type="scientific">Hydnomerulius pinastri MD-312</name>
    <dbReference type="NCBI Taxonomy" id="994086"/>
    <lineage>
        <taxon>Eukaryota</taxon>
        <taxon>Fungi</taxon>
        <taxon>Dikarya</taxon>
        <taxon>Basidiomycota</taxon>
        <taxon>Agaricomycotina</taxon>
        <taxon>Agaricomycetes</taxon>
        <taxon>Agaricomycetidae</taxon>
        <taxon>Boletales</taxon>
        <taxon>Boletales incertae sedis</taxon>
        <taxon>Leucogyrophana</taxon>
    </lineage>
</organism>
<dbReference type="PANTHER" id="PTHR15907">
    <property type="entry name" value="DUF614 FAMILY PROTEIN-RELATED"/>
    <property type="match status" value="1"/>
</dbReference>
<evidence type="ECO:0000313" key="1">
    <source>
        <dbReference type="EMBL" id="KIJ63866.1"/>
    </source>
</evidence>
<accession>A0A0C9WEE4</accession>
<proteinExistence type="predicted"/>
<gene>
    <name evidence="1" type="ORF">HYDPIDRAFT_91654</name>
</gene>
<dbReference type="InterPro" id="IPR006461">
    <property type="entry name" value="PLAC_motif_containing"/>
</dbReference>
<name>A0A0C9WEE4_9AGAM</name>
<dbReference type="NCBIfam" id="TIGR01571">
    <property type="entry name" value="A_thal_Cys_rich"/>
    <property type="match status" value="1"/>
</dbReference>
<dbReference type="Pfam" id="PF04749">
    <property type="entry name" value="PLAC8"/>
    <property type="match status" value="1"/>
</dbReference>
<dbReference type="HOGENOM" id="CLU_083147_1_2_1"/>
<sequence>WKHNLFSCFGDAGPVSLVACFCPCILFGKNRQHLDYLQDRGAADPEKGGSGLNEDCLWHRGFTMCGNWGWVLQLPTRELIRDRRRISGNVVGDWLIAYFCIPCELTQESRELELDEQETQAETGIEPFPTQNGV</sequence>
<dbReference type="EMBL" id="KN839849">
    <property type="protein sequence ID" value="KIJ63866.1"/>
    <property type="molecule type" value="Genomic_DNA"/>
</dbReference>
<evidence type="ECO:0008006" key="3">
    <source>
        <dbReference type="Google" id="ProtNLM"/>
    </source>
</evidence>
<dbReference type="Proteomes" id="UP000053820">
    <property type="component" value="Unassembled WGS sequence"/>
</dbReference>
<feature type="non-terminal residue" evidence="1">
    <location>
        <position position="134"/>
    </location>
</feature>
<keyword evidence="2" id="KW-1185">Reference proteome</keyword>